<keyword evidence="3" id="KW-1185">Reference proteome</keyword>
<organism evidence="2 3">
    <name type="scientific">Atta colombica</name>
    <dbReference type="NCBI Taxonomy" id="520822"/>
    <lineage>
        <taxon>Eukaryota</taxon>
        <taxon>Metazoa</taxon>
        <taxon>Ecdysozoa</taxon>
        <taxon>Arthropoda</taxon>
        <taxon>Hexapoda</taxon>
        <taxon>Insecta</taxon>
        <taxon>Pterygota</taxon>
        <taxon>Neoptera</taxon>
        <taxon>Endopterygota</taxon>
        <taxon>Hymenoptera</taxon>
        <taxon>Apocrita</taxon>
        <taxon>Aculeata</taxon>
        <taxon>Formicoidea</taxon>
        <taxon>Formicidae</taxon>
        <taxon>Myrmicinae</taxon>
        <taxon>Atta</taxon>
    </lineage>
</organism>
<protein>
    <submittedName>
        <fullName evidence="2">Uncharacterized protein</fullName>
    </submittedName>
</protein>
<name>A0A195AZX0_9HYME</name>
<sequence>MPPPTSINRLTALSRGISFRFWFFLGSLIAPTDLYLSSRILLVPTGNSVSKRDKRKEKKKEEKKKQRKRLHRDDLSSRASIIFQLLGRTSTRWDSCIPDVIGVGFAAANVTGEIRRPRMVLERGIKNGYCPGSDVPSRASEDFKEEWSGRRNPSTINAAITSAIGVIGRVYQPALIHCSRGKKNEDGIVFYWKQERTRWGLSSPKSDLLSLKEAHCQ</sequence>
<dbReference type="AlphaFoldDB" id="A0A195AZX0"/>
<accession>A0A195AZX0</accession>
<evidence type="ECO:0000256" key="1">
    <source>
        <dbReference type="SAM" id="MobiDB-lite"/>
    </source>
</evidence>
<gene>
    <name evidence="2" type="ORF">ALC53_11933</name>
</gene>
<dbReference type="EMBL" id="KQ976694">
    <property type="protein sequence ID" value="KYM77592.1"/>
    <property type="molecule type" value="Genomic_DNA"/>
</dbReference>
<evidence type="ECO:0000313" key="2">
    <source>
        <dbReference type="EMBL" id="KYM77592.1"/>
    </source>
</evidence>
<proteinExistence type="predicted"/>
<dbReference type="Proteomes" id="UP000078540">
    <property type="component" value="Unassembled WGS sequence"/>
</dbReference>
<evidence type="ECO:0000313" key="3">
    <source>
        <dbReference type="Proteomes" id="UP000078540"/>
    </source>
</evidence>
<reference evidence="2 3" key="1">
    <citation type="submission" date="2015-09" db="EMBL/GenBank/DDBJ databases">
        <title>Atta colombica WGS genome.</title>
        <authorList>
            <person name="Nygaard S."/>
            <person name="Hu H."/>
            <person name="Boomsma J."/>
            <person name="Zhang G."/>
        </authorList>
    </citation>
    <scope>NUCLEOTIDE SEQUENCE [LARGE SCALE GENOMIC DNA]</scope>
    <source>
        <strain evidence="2">Treedump-2</strain>
        <tissue evidence="2">Whole body</tissue>
    </source>
</reference>
<feature type="region of interest" description="Disordered" evidence="1">
    <location>
        <begin position="51"/>
        <end position="73"/>
    </location>
</feature>